<proteinExistence type="inferred from homology"/>
<comment type="caution">
    <text evidence="9">The sequence shown here is derived from an EMBL/GenBank/DDBJ whole genome shotgun (WGS) entry which is preliminary data.</text>
</comment>
<evidence type="ECO:0000313" key="9">
    <source>
        <dbReference type="EMBL" id="NHE57426.1"/>
    </source>
</evidence>
<dbReference type="PANTHER" id="PTHR42902:SF1">
    <property type="entry name" value="MALATE SYNTHASE 1-RELATED"/>
    <property type="match status" value="1"/>
</dbReference>
<evidence type="ECO:0000313" key="10">
    <source>
        <dbReference type="Proteomes" id="UP000649799"/>
    </source>
</evidence>
<evidence type="ECO:0000259" key="7">
    <source>
        <dbReference type="Pfam" id="PF01274"/>
    </source>
</evidence>
<feature type="domain" description="Malate synthase C-terminal" evidence="8">
    <location>
        <begin position="456"/>
        <end position="561"/>
    </location>
</feature>
<sequence length="628" mass="71123">MSEKSIIIRNNLYQEYQDVYTDEVLSALEIMAPFNAEVKKLMEVRLRRRQERRQKQKRIDFLDPSTNIPGTSIKVEDARSGKFEGTPIPKDLQRQWVQGTGPGAKPNAPLESSIRNVAYALLSGADGWMFDGEDALGQTGTMSLDNQRNLKLAIHREPVFLTVAEQVAAQMNSWSKGFFGEEKIREYKSQLDFTTVIFRARGLHLDDRHLRMKDGASFSASIADLALYVTNNYQALREKGSSIVLYLPKIQTAEEAALWNKIISHLEKHLGLEEGEVKVYVLVEQLEATYQLMEIRAALGKHFVGYNTGRWDYINSVSDAMAWDPSFINPNIESIGMTYGYMRNYEDRVRRAVNTADKLGNFALWQGGMEPNIPVGSEEGVSNSMNKAISGAEREQREGASGKWVAHWKMVHIIRPVWEKKGEANQLGRKFPPLTYSAEDAAGLILLEKAPRTIRGARNLLSVGLQYGNAFGQGMQAAALKPADFFGDDDVLYLMEDMATGEIRLSILWEWLHKGAEITEDDSETGLVQGDTFTEKVFDKLLKEEYDKLLNANNKDVYNASKDTTLPIARKIVDVYVKEDIKIPWFIDLLNINLNNTDLKIAEDRINLYVKKLKEKGERVTENLDFTL</sequence>
<feature type="domain" description="Malate synthase TIM barrel" evidence="7">
    <location>
        <begin position="195"/>
        <end position="424"/>
    </location>
</feature>
<evidence type="ECO:0000256" key="1">
    <source>
        <dbReference type="ARBA" id="ARBA00006394"/>
    </source>
</evidence>
<evidence type="ECO:0000259" key="8">
    <source>
        <dbReference type="Pfam" id="PF20659"/>
    </source>
</evidence>
<gene>
    <name evidence="9" type="ORF">G9Q97_11465</name>
</gene>
<dbReference type="Gene3D" id="3.20.20.360">
    <property type="entry name" value="Malate synthase, domain 3"/>
    <property type="match status" value="1"/>
</dbReference>
<evidence type="ECO:0000256" key="6">
    <source>
        <dbReference type="ARBA" id="ARBA00047918"/>
    </source>
</evidence>
<dbReference type="InterPro" id="IPR044856">
    <property type="entry name" value="Malate_synth_C_sf"/>
</dbReference>
<dbReference type="RefSeq" id="WP_166146940.1">
    <property type="nucleotide sequence ID" value="NZ_JAANYN010000004.1"/>
</dbReference>
<keyword evidence="4" id="KW-0816">Tricarboxylic acid cycle</keyword>
<keyword evidence="3" id="KW-0329">Glyoxylate bypass</keyword>
<evidence type="ECO:0000256" key="3">
    <source>
        <dbReference type="ARBA" id="ARBA00022435"/>
    </source>
</evidence>
<dbReference type="Pfam" id="PF01274">
    <property type="entry name" value="MS_TIM-barrel"/>
    <property type="match status" value="1"/>
</dbReference>
<evidence type="ECO:0000256" key="5">
    <source>
        <dbReference type="ARBA" id="ARBA00022679"/>
    </source>
</evidence>
<dbReference type="SUPFAM" id="SSF51645">
    <property type="entry name" value="Malate synthase G"/>
    <property type="match status" value="1"/>
</dbReference>
<name>A0ABX0H6F1_9BACT</name>
<evidence type="ECO:0000256" key="2">
    <source>
        <dbReference type="ARBA" id="ARBA00012636"/>
    </source>
</evidence>
<organism evidence="9 10">
    <name type="scientific">Cyclobacterium plantarum</name>
    <dbReference type="NCBI Taxonomy" id="2716263"/>
    <lineage>
        <taxon>Bacteria</taxon>
        <taxon>Pseudomonadati</taxon>
        <taxon>Bacteroidota</taxon>
        <taxon>Cytophagia</taxon>
        <taxon>Cytophagales</taxon>
        <taxon>Cyclobacteriaceae</taxon>
        <taxon>Cyclobacterium</taxon>
    </lineage>
</organism>
<dbReference type="EC" id="2.3.3.9" evidence="2"/>
<dbReference type="InterPro" id="IPR006252">
    <property type="entry name" value="Malate_synthA"/>
</dbReference>
<reference evidence="9 10" key="1">
    <citation type="submission" date="2020-03" db="EMBL/GenBank/DDBJ databases">
        <title>Cyclobacterium plantarum sp. nov., a marine bacterium isolated from a coastal-marine wetland.</title>
        <authorList>
            <person name="Sanchez-Porro C."/>
            <person name="Ventosa A."/>
            <person name="Amoozegar M."/>
        </authorList>
    </citation>
    <scope>NUCLEOTIDE SEQUENCE [LARGE SCALE GENOMIC DNA]</scope>
    <source>
        <strain evidence="9 10">GBPx2</strain>
    </source>
</reference>
<dbReference type="InterPro" id="IPR048355">
    <property type="entry name" value="MS_C"/>
</dbReference>
<dbReference type="Proteomes" id="UP000649799">
    <property type="component" value="Unassembled WGS sequence"/>
</dbReference>
<dbReference type="InterPro" id="IPR001465">
    <property type="entry name" value="Malate_synthase_TIM"/>
</dbReference>
<dbReference type="InterPro" id="IPR011076">
    <property type="entry name" value="Malate_synth_sf"/>
</dbReference>
<dbReference type="InterPro" id="IPR046363">
    <property type="entry name" value="MS_N_TIM-barrel_dom"/>
</dbReference>
<accession>A0ABX0H6F1</accession>
<keyword evidence="5" id="KW-0808">Transferase</keyword>
<dbReference type="PANTHER" id="PTHR42902">
    <property type="entry name" value="MALATE SYNTHASE"/>
    <property type="match status" value="1"/>
</dbReference>
<dbReference type="EMBL" id="JAANYN010000004">
    <property type="protein sequence ID" value="NHE57426.1"/>
    <property type="molecule type" value="Genomic_DNA"/>
</dbReference>
<keyword evidence="10" id="KW-1185">Reference proteome</keyword>
<dbReference type="Pfam" id="PF20659">
    <property type="entry name" value="MS_C"/>
    <property type="match status" value="1"/>
</dbReference>
<evidence type="ECO:0000256" key="4">
    <source>
        <dbReference type="ARBA" id="ARBA00022532"/>
    </source>
</evidence>
<comment type="similarity">
    <text evidence="1">Belongs to the malate synthase family.</text>
</comment>
<protein>
    <recommendedName>
        <fullName evidence="2">malate synthase</fullName>
        <ecNumber evidence="2">2.3.3.9</ecNumber>
    </recommendedName>
</protein>
<comment type="catalytic activity">
    <reaction evidence="6">
        <text>glyoxylate + acetyl-CoA + H2O = (S)-malate + CoA + H(+)</text>
        <dbReference type="Rhea" id="RHEA:18181"/>
        <dbReference type="ChEBI" id="CHEBI:15377"/>
        <dbReference type="ChEBI" id="CHEBI:15378"/>
        <dbReference type="ChEBI" id="CHEBI:15589"/>
        <dbReference type="ChEBI" id="CHEBI:36655"/>
        <dbReference type="ChEBI" id="CHEBI:57287"/>
        <dbReference type="ChEBI" id="CHEBI:57288"/>
        <dbReference type="EC" id="2.3.3.9"/>
    </reaction>
</comment>
<dbReference type="Gene3D" id="1.20.1220.12">
    <property type="entry name" value="Malate synthase, domain III"/>
    <property type="match status" value="1"/>
</dbReference>